<dbReference type="PANTHER" id="PTHR45720:SF10">
    <property type="entry name" value="CHLORIDE CHANNEL PROTEIN 2"/>
    <property type="match status" value="1"/>
</dbReference>
<keyword evidence="4" id="KW-0677">Repeat</keyword>
<evidence type="ECO:0000256" key="10">
    <source>
        <dbReference type="SAM" id="MobiDB-lite"/>
    </source>
</evidence>
<dbReference type="Pfam" id="PF00654">
    <property type="entry name" value="Voltage_CLC"/>
    <property type="match status" value="1"/>
</dbReference>
<feature type="transmembrane region" description="Helical" evidence="11">
    <location>
        <begin position="372"/>
        <end position="392"/>
    </location>
</feature>
<feature type="transmembrane region" description="Helical" evidence="11">
    <location>
        <begin position="261"/>
        <end position="282"/>
    </location>
</feature>
<evidence type="ECO:0000256" key="4">
    <source>
        <dbReference type="ARBA" id="ARBA00022737"/>
    </source>
</evidence>
<keyword evidence="7" id="KW-0129">CBS domain</keyword>
<gene>
    <name evidence="12" type="ORF">CVLEPA_LOCUS16666</name>
</gene>
<keyword evidence="2" id="KW-0813">Transport</keyword>
<reference evidence="12 13" key="1">
    <citation type="submission" date="2024-02" db="EMBL/GenBank/DDBJ databases">
        <authorList>
            <person name="Daric V."/>
            <person name="Darras S."/>
        </authorList>
    </citation>
    <scope>NUCLEOTIDE SEQUENCE [LARGE SCALE GENOMIC DNA]</scope>
</reference>
<evidence type="ECO:0000256" key="3">
    <source>
        <dbReference type="ARBA" id="ARBA00022692"/>
    </source>
</evidence>
<dbReference type="EMBL" id="CAWYQH010000100">
    <property type="protein sequence ID" value="CAK8685546.1"/>
    <property type="molecule type" value="Genomic_DNA"/>
</dbReference>
<evidence type="ECO:0000256" key="11">
    <source>
        <dbReference type="SAM" id="Phobius"/>
    </source>
</evidence>
<evidence type="ECO:0000256" key="7">
    <source>
        <dbReference type="ARBA" id="ARBA00023122"/>
    </source>
</evidence>
<dbReference type="Gene3D" id="1.10.3080.10">
    <property type="entry name" value="Clc chloride channel"/>
    <property type="match status" value="1"/>
</dbReference>
<name>A0ABP0G406_CLALP</name>
<feature type="transmembrane region" description="Helical" evidence="11">
    <location>
        <begin position="71"/>
        <end position="96"/>
    </location>
</feature>
<evidence type="ECO:0000256" key="6">
    <source>
        <dbReference type="ARBA" id="ARBA00023065"/>
    </source>
</evidence>
<feature type="transmembrane region" description="Helical" evidence="11">
    <location>
        <begin position="179"/>
        <end position="203"/>
    </location>
</feature>
<sequence length="739" mass="82198">MPERSKAVKDVLAKFAKIRKKYTSPQVVTEFLFLLILGIIMALLSFAMDYTIEKCQKAHYWLFLELRDSAVLQYFTWVVFPLIFILFSIGFVHIVSPQAIGSGIPEMKTIMRGVVLHEYLTFRVLVAKMVGLTSAIGSRLPIGKEGPFVHIASIVATLMNKLVLPFSTASENEYSLHEMFGAACAVGVACNFAAPIGGVLFSIEVTATYFAVRNYWRGFFSAVCGAFAFRLLAVWNAKEETITALFKTNFRVEFPYDLQELIAFVAIGIFSGFAGALFVYVHRKIVEFFKRKPNIFKNMKMKYFIQPIAVSILMSTLTYPNGLGQLMAGELTPKEKLDTLFDNETWAKLGYIDESNVVVDSQEGWKHPTVNIFATLVIFIVTHFLMSALAITLPIPCGIFMPVFLIGAAFGRLVGEAMASLYPDGFHSGEKIYRIVPGGYAVVGAASLSGAVTHTISTSVIVFELTGQISHILPVMIAVLIANAIAQWLQPSIYDSIILIKNLPYIPYVGTNNKQLRDIYVEDIMIRDLKFVSYTSTRKDLENDIKNTNLKILPLVDSKESMILIGSVQVSNLQDLLNNPEAQGTSPSPNADGSSTYSCHKTSRCNLFPADKGHSAEAELQHVSSFDTIELDAENKSCFEQTDLLVNFGNCKINPSPFQLVERTSLYKAHILFSLLSVRRAYITSYGKLVGVVSLKELSTAIQGTLEHRHERIHSPVRNTKTQMQEHLLSQNEVTPLVD</sequence>
<dbReference type="Gene3D" id="3.10.580.10">
    <property type="entry name" value="CBS-domain"/>
    <property type="match status" value="1"/>
</dbReference>
<evidence type="ECO:0000256" key="9">
    <source>
        <dbReference type="ARBA" id="ARBA00023214"/>
    </source>
</evidence>
<dbReference type="InterPro" id="IPR050970">
    <property type="entry name" value="Cl_channel_volt-gated"/>
</dbReference>
<keyword evidence="9" id="KW-0868">Chloride</keyword>
<dbReference type="InterPro" id="IPR046342">
    <property type="entry name" value="CBS_dom_sf"/>
</dbReference>
<feature type="transmembrane region" description="Helical" evidence="11">
    <location>
        <begin position="31"/>
        <end position="50"/>
    </location>
</feature>
<comment type="subcellular location">
    <subcellularLocation>
        <location evidence="1">Membrane</location>
        <topology evidence="1">Multi-pass membrane protein</topology>
    </subcellularLocation>
</comment>
<feature type="transmembrane region" description="Helical" evidence="11">
    <location>
        <begin position="442"/>
        <end position="465"/>
    </location>
</feature>
<dbReference type="PRINTS" id="PR00762">
    <property type="entry name" value="CLCHANNEL"/>
</dbReference>
<evidence type="ECO:0000256" key="2">
    <source>
        <dbReference type="ARBA" id="ARBA00022448"/>
    </source>
</evidence>
<feature type="transmembrane region" description="Helical" evidence="11">
    <location>
        <begin position="472"/>
        <end position="489"/>
    </location>
</feature>
<evidence type="ECO:0000313" key="12">
    <source>
        <dbReference type="EMBL" id="CAK8685546.1"/>
    </source>
</evidence>
<dbReference type="SUPFAM" id="SSF81340">
    <property type="entry name" value="Clc chloride channel"/>
    <property type="match status" value="1"/>
</dbReference>
<evidence type="ECO:0000313" key="13">
    <source>
        <dbReference type="Proteomes" id="UP001642483"/>
    </source>
</evidence>
<comment type="caution">
    <text evidence="12">The sequence shown here is derived from an EMBL/GenBank/DDBJ whole genome shotgun (WGS) entry which is preliminary data.</text>
</comment>
<keyword evidence="13" id="KW-1185">Reference proteome</keyword>
<feature type="transmembrane region" description="Helical" evidence="11">
    <location>
        <begin position="303"/>
        <end position="320"/>
    </location>
</feature>
<keyword evidence="5 11" id="KW-1133">Transmembrane helix</keyword>
<feature type="transmembrane region" description="Helical" evidence="11">
    <location>
        <begin position="215"/>
        <end position="235"/>
    </location>
</feature>
<protein>
    <recommendedName>
        <fullName evidence="14">Chloride channel protein</fullName>
    </recommendedName>
</protein>
<feature type="transmembrane region" description="Helical" evidence="11">
    <location>
        <begin position="148"/>
        <end position="167"/>
    </location>
</feature>
<evidence type="ECO:0000256" key="1">
    <source>
        <dbReference type="ARBA" id="ARBA00004141"/>
    </source>
</evidence>
<proteinExistence type="predicted"/>
<evidence type="ECO:0008006" key="14">
    <source>
        <dbReference type="Google" id="ProtNLM"/>
    </source>
</evidence>
<dbReference type="InterPro" id="IPR014743">
    <property type="entry name" value="Cl-channel_core"/>
</dbReference>
<evidence type="ECO:0000256" key="5">
    <source>
        <dbReference type="ARBA" id="ARBA00022989"/>
    </source>
</evidence>
<accession>A0ABP0G406</accession>
<dbReference type="Proteomes" id="UP001642483">
    <property type="component" value="Unassembled WGS sequence"/>
</dbReference>
<feature type="region of interest" description="Disordered" evidence="10">
    <location>
        <begin position="578"/>
        <end position="597"/>
    </location>
</feature>
<dbReference type="SUPFAM" id="SSF54631">
    <property type="entry name" value="CBS-domain pair"/>
    <property type="match status" value="1"/>
</dbReference>
<dbReference type="CDD" id="cd03683">
    <property type="entry name" value="ClC_1_like"/>
    <property type="match status" value="1"/>
</dbReference>
<keyword evidence="8 11" id="KW-0472">Membrane</keyword>
<keyword evidence="6" id="KW-0406">Ion transport</keyword>
<organism evidence="12 13">
    <name type="scientific">Clavelina lepadiformis</name>
    <name type="common">Light-bulb sea squirt</name>
    <name type="synonym">Ascidia lepadiformis</name>
    <dbReference type="NCBI Taxonomy" id="159417"/>
    <lineage>
        <taxon>Eukaryota</taxon>
        <taxon>Metazoa</taxon>
        <taxon>Chordata</taxon>
        <taxon>Tunicata</taxon>
        <taxon>Ascidiacea</taxon>
        <taxon>Aplousobranchia</taxon>
        <taxon>Clavelinidae</taxon>
        <taxon>Clavelina</taxon>
    </lineage>
</organism>
<dbReference type="PANTHER" id="PTHR45720">
    <property type="entry name" value="CHLORIDE CHANNEL PROTEIN 2"/>
    <property type="match status" value="1"/>
</dbReference>
<evidence type="ECO:0000256" key="8">
    <source>
        <dbReference type="ARBA" id="ARBA00023136"/>
    </source>
</evidence>
<dbReference type="InterPro" id="IPR001807">
    <property type="entry name" value="ClC"/>
</dbReference>
<feature type="transmembrane region" description="Helical" evidence="11">
    <location>
        <begin position="399"/>
        <end position="422"/>
    </location>
</feature>
<dbReference type="CDD" id="cd04591">
    <property type="entry name" value="CBS_pair_voltage-gated_CLC_euk_bac"/>
    <property type="match status" value="1"/>
</dbReference>
<keyword evidence="3 11" id="KW-0812">Transmembrane</keyword>